<evidence type="ECO:0000313" key="2">
    <source>
        <dbReference type="EMBL" id="GHO58186.1"/>
    </source>
</evidence>
<sequence length="78" mass="8812">MMSCSQTMSFASGASATTFRQQQKRPLLAFAPLSLPEKYKVGPPRIQLHYHARSGRKSSPWHTPDFLVICRDSVAFEE</sequence>
<organism evidence="2 3">
    <name type="scientific">Ktedonobacter robiniae</name>
    <dbReference type="NCBI Taxonomy" id="2778365"/>
    <lineage>
        <taxon>Bacteria</taxon>
        <taxon>Bacillati</taxon>
        <taxon>Chloroflexota</taxon>
        <taxon>Ktedonobacteria</taxon>
        <taxon>Ktedonobacterales</taxon>
        <taxon>Ktedonobacteraceae</taxon>
        <taxon>Ktedonobacter</taxon>
    </lineage>
</organism>
<dbReference type="Proteomes" id="UP000654345">
    <property type="component" value="Unassembled WGS sequence"/>
</dbReference>
<proteinExistence type="predicted"/>
<comment type="caution">
    <text evidence="2">The sequence shown here is derived from an EMBL/GenBank/DDBJ whole genome shotgun (WGS) entry which is preliminary data.</text>
</comment>
<gene>
    <name evidence="2" type="ORF">KSB_66610</name>
</gene>
<name>A0ABQ3UZN9_9CHLR</name>
<evidence type="ECO:0000256" key="1">
    <source>
        <dbReference type="SAM" id="MobiDB-lite"/>
    </source>
</evidence>
<dbReference type="EMBL" id="BNJG01000002">
    <property type="protein sequence ID" value="GHO58186.1"/>
    <property type="molecule type" value="Genomic_DNA"/>
</dbReference>
<feature type="region of interest" description="Disordered" evidence="1">
    <location>
        <begin position="1"/>
        <end position="20"/>
    </location>
</feature>
<reference evidence="2 3" key="1">
    <citation type="journal article" date="2021" name="Int. J. Syst. Evol. Microbiol.">
        <title>Reticulibacter mediterranei gen. nov., sp. nov., within the new family Reticulibacteraceae fam. nov., and Ktedonospora formicarum gen. nov., sp. nov., Ktedonobacter robiniae sp. nov., Dictyobacter formicarum sp. nov. and Dictyobacter arantiisoli sp. nov., belonging to the class Ktedonobacteria.</title>
        <authorList>
            <person name="Yabe S."/>
            <person name="Zheng Y."/>
            <person name="Wang C.M."/>
            <person name="Sakai Y."/>
            <person name="Abe K."/>
            <person name="Yokota A."/>
            <person name="Donadio S."/>
            <person name="Cavaletti L."/>
            <person name="Monciardini P."/>
        </authorList>
    </citation>
    <scope>NUCLEOTIDE SEQUENCE [LARGE SCALE GENOMIC DNA]</scope>
    <source>
        <strain evidence="2 3">SOSP1-30</strain>
    </source>
</reference>
<keyword evidence="3" id="KW-1185">Reference proteome</keyword>
<evidence type="ECO:0000313" key="3">
    <source>
        <dbReference type="Proteomes" id="UP000654345"/>
    </source>
</evidence>
<accession>A0ABQ3UZN9</accession>
<protein>
    <submittedName>
        <fullName evidence="2">Uncharacterized protein</fullName>
    </submittedName>
</protein>
<dbReference type="RefSeq" id="WP_201374437.1">
    <property type="nucleotide sequence ID" value="NZ_BNJG01000002.1"/>
</dbReference>